<dbReference type="PROSITE" id="PS51257">
    <property type="entry name" value="PROKAR_LIPOPROTEIN"/>
    <property type="match status" value="1"/>
</dbReference>
<gene>
    <name evidence="3" type="ORF">H9638_09730</name>
</gene>
<feature type="signal peptide" evidence="2">
    <location>
        <begin position="1"/>
        <end position="23"/>
    </location>
</feature>
<evidence type="ECO:0000256" key="2">
    <source>
        <dbReference type="SAM" id="SignalP"/>
    </source>
</evidence>
<keyword evidence="1" id="KW-1133">Transmembrane helix</keyword>
<evidence type="ECO:0000313" key="4">
    <source>
        <dbReference type="Proteomes" id="UP000652763"/>
    </source>
</evidence>
<protein>
    <recommendedName>
        <fullName evidence="5">Integral membrane protein</fullName>
    </recommendedName>
</protein>
<dbReference type="Proteomes" id="UP000652763">
    <property type="component" value="Unassembled WGS sequence"/>
</dbReference>
<keyword evidence="4" id="KW-1185">Reference proteome</keyword>
<evidence type="ECO:0008006" key="5">
    <source>
        <dbReference type="Google" id="ProtNLM"/>
    </source>
</evidence>
<dbReference type="RefSeq" id="WP_191746990.1">
    <property type="nucleotide sequence ID" value="NZ_JACSQC010000004.1"/>
</dbReference>
<feature type="transmembrane region" description="Helical" evidence="1">
    <location>
        <begin position="245"/>
        <end position="267"/>
    </location>
</feature>
<sequence length="274" mass="27813">MRSFGSAILVLAAVLLAATAACGAWLAQNVVSPAGFANLAQPLGENQEFQAELSGAIAQQAAASAADGLPEGISQLIEPVVQEIVAGVQQDPGYPEAWTATLEQSHAATFESGIPTLDIGPLLNLVLAAVAGEIGTSVPDGESRPIALSGADVSGQLERLTGFADAWPMFAAAAVLAALLGLLLARRRSTTLALAGAGALGAGVVLWLLAGAVPAVMDRFSPSNPVASTFISALGPEASSAFQAWLIPLLLGAAFIFVLGLVFRLAAVARRRVR</sequence>
<comment type="caution">
    <text evidence="3">The sequence shown here is derived from an EMBL/GenBank/DDBJ whole genome shotgun (WGS) entry which is preliminary data.</text>
</comment>
<feature type="transmembrane region" description="Helical" evidence="1">
    <location>
        <begin position="192"/>
        <end position="217"/>
    </location>
</feature>
<evidence type="ECO:0000256" key="1">
    <source>
        <dbReference type="SAM" id="Phobius"/>
    </source>
</evidence>
<proteinExistence type="predicted"/>
<accession>A0ABR8YIN1</accession>
<keyword evidence="1" id="KW-0472">Membrane</keyword>
<feature type="transmembrane region" description="Helical" evidence="1">
    <location>
        <begin position="166"/>
        <end position="185"/>
    </location>
</feature>
<keyword evidence="1" id="KW-0812">Transmembrane</keyword>
<name>A0ABR8YIN1_9MICC</name>
<organism evidence="3 4">
    <name type="scientific">Arthrobacter pullicola</name>
    <dbReference type="NCBI Taxonomy" id="2762224"/>
    <lineage>
        <taxon>Bacteria</taxon>
        <taxon>Bacillati</taxon>
        <taxon>Actinomycetota</taxon>
        <taxon>Actinomycetes</taxon>
        <taxon>Micrococcales</taxon>
        <taxon>Micrococcaceae</taxon>
        <taxon>Arthrobacter</taxon>
    </lineage>
</organism>
<feature type="chain" id="PRO_5045086287" description="Integral membrane protein" evidence="2">
    <location>
        <begin position="24"/>
        <end position="274"/>
    </location>
</feature>
<evidence type="ECO:0000313" key="3">
    <source>
        <dbReference type="EMBL" id="MBD8044086.1"/>
    </source>
</evidence>
<reference evidence="3 4" key="1">
    <citation type="submission" date="2020-08" db="EMBL/GenBank/DDBJ databases">
        <title>A Genomic Blueprint of the Chicken Gut Microbiome.</title>
        <authorList>
            <person name="Gilroy R."/>
            <person name="Ravi A."/>
            <person name="Getino M."/>
            <person name="Pursley I."/>
            <person name="Horton D.L."/>
            <person name="Alikhan N.-F."/>
            <person name="Baker D."/>
            <person name="Gharbi K."/>
            <person name="Hall N."/>
            <person name="Watson M."/>
            <person name="Adriaenssens E.M."/>
            <person name="Foster-Nyarko E."/>
            <person name="Jarju S."/>
            <person name="Secka A."/>
            <person name="Antonio M."/>
            <person name="Oren A."/>
            <person name="Chaudhuri R."/>
            <person name="La Ragione R.M."/>
            <person name="Hildebrand F."/>
            <person name="Pallen M.J."/>
        </authorList>
    </citation>
    <scope>NUCLEOTIDE SEQUENCE [LARGE SCALE GENOMIC DNA]</scope>
    <source>
        <strain evidence="3 4">Sa2BUA2</strain>
    </source>
</reference>
<keyword evidence="2" id="KW-0732">Signal</keyword>
<dbReference type="EMBL" id="JACSQC010000004">
    <property type="protein sequence ID" value="MBD8044086.1"/>
    <property type="molecule type" value="Genomic_DNA"/>
</dbReference>